<gene>
    <name evidence="1" type="ORF">PXEA_LOCUS17992</name>
</gene>
<keyword evidence="2" id="KW-1185">Reference proteome</keyword>
<name>A0A3S5BYI6_9PLAT</name>
<proteinExistence type="predicted"/>
<protein>
    <submittedName>
        <fullName evidence="1">Uncharacterized protein</fullName>
    </submittedName>
</protein>
<dbReference type="Proteomes" id="UP000784294">
    <property type="component" value="Unassembled WGS sequence"/>
</dbReference>
<evidence type="ECO:0000313" key="2">
    <source>
        <dbReference type="Proteomes" id="UP000784294"/>
    </source>
</evidence>
<comment type="caution">
    <text evidence="1">The sequence shown here is derived from an EMBL/GenBank/DDBJ whole genome shotgun (WGS) entry which is preliminary data.</text>
</comment>
<organism evidence="1 2">
    <name type="scientific">Protopolystoma xenopodis</name>
    <dbReference type="NCBI Taxonomy" id="117903"/>
    <lineage>
        <taxon>Eukaryota</taxon>
        <taxon>Metazoa</taxon>
        <taxon>Spiralia</taxon>
        <taxon>Lophotrochozoa</taxon>
        <taxon>Platyhelminthes</taxon>
        <taxon>Monogenea</taxon>
        <taxon>Polyopisthocotylea</taxon>
        <taxon>Polystomatidea</taxon>
        <taxon>Polystomatidae</taxon>
        <taxon>Protopolystoma</taxon>
    </lineage>
</organism>
<reference evidence="1" key="1">
    <citation type="submission" date="2018-11" db="EMBL/GenBank/DDBJ databases">
        <authorList>
            <consortium name="Pathogen Informatics"/>
        </authorList>
    </citation>
    <scope>NUCLEOTIDE SEQUENCE</scope>
</reference>
<accession>A0A3S5BYI6</accession>
<dbReference type="AlphaFoldDB" id="A0A3S5BYI6"/>
<evidence type="ECO:0000313" key="1">
    <source>
        <dbReference type="EMBL" id="VEL24552.1"/>
    </source>
</evidence>
<dbReference type="EMBL" id="CAAALY010068377">
    <property type="protein sequence ID" value="VEL24552.1"/>
    <property type="molecule type" value="Genomic_DNA"/>
</dbReference>
<sequence>MRQALITLSTTPPLHRIVRSPAKSDGPTVAACTGDGTSAWIGQNQQVTDADKNATHTQRPKCTDGVVCGSSDGFTSDSKYVCMNAFFWFELSPASLGEFAPIRLSFGKGLLAPATILSPICQDLCKARNAVVPPPGKIESSRLPDNGLGVIIAQTGV</sequence>